<sequence length="444" mass="47791">MDVPRGDEATVRTVDAPVVTRGCSVSKPPTRAFLATNDRPRFVWQTPTESVAVRGATATVTGDGSDRFAEVRADGARLLESCSVPDGIPSAARPRLFGGFAFHDDGQAGPWDGFGDARFVLPEVQLTADGDDWWLTVTAAGPGAAEEADSKLGVWRDRLADETNPEPAGPPRVADRTRTPSRNGWREQVEAALQSVSEGALEKVVLAQAMTLSLSNQLSVPDALERLGRTYPDCYRFAFSPTEDATFFGATPERLVSLTGRTVSTEALAGSTGRGDTPAEDEWLATELLESEKDRYEHEVVADAVREQLEPFASSVGTGDRSIRRLATVQHLRTPITAELAEDEHVLSLVEALHPTPAVGGLPPDAALETIRETETFDRGWYAAPVGWFDASGNGTFAVAIRSALARGDAATVFAGAGIVADSDPDREWDEVQLKYRPMLDELE</sequence>
<feature type="domain" description="Chorismate-utilising enzyme C-terminal" evidence="7">
    <location>
        <begin position="182"/>
        <end position="435"/>
    </location>
</feature>
<dbReference type="SUPFAM" id="SSF56322">
    <property type="entry name" value="ADC synthase"/>
    <property type="match status" value="1"/>
</dbReference>
<protein>
    <recommendedName>
        <fullName evidence="3">isochorismate synthase</fullName>
        <ecNumber evidence="3">5.4.4.2</ecNumber>
    </recommendedName>
    <alternativeName>
        <fullName evidence="5">Isochorismate mutase</fullName>
    </alternativeName>
</protein>
<evidence type="ECO:0000256" key="6">
    <source>
        <dbReference type="SAM" id="MobiDB-lite"/>
    </source>
</evidence>
<name>A0A1I6LVE5_9EURY</name>
<evidence type="ECO:0000313" key="8">
    <source>
        <dbReference type="EMBL" id="SFS07415.1"/>
    </source>
</evidence>
<accession>A0A1I6LVE5</accession>
<evidence type="ECO:0000256" key="2">
    <source>
        <dbReference type="ARBA" id="ARBA00005297"/>
    </source>
</evidence>
<comment type="similarity">
    <text evidence="2">Belongs to the isochorismate synthase family.</text>
</comment>
<evidence type="ECO:0000256" key="4">
    <source>
        <dbReference type="ARBA" id="ARBA00023235"/>
    </source>
</evidence>
<dbReference type="RefSeq" id="WP_089817547.1">
    <property type="nucleotide sequence ID" value="NZ_FOZK01000003.1"/>
</dbReference>
<dbReference type="GO" id="GO:0000162">
    <property type="term" value="P:L-tryptophan biosynthetic process"/>
    <property type="evidence" value="ECO:0007669"/>
    <property type="project" value="UniProtKB-UniPathway"/>
</dbReference>
<dbReference type="InterPro" id="IPR004561">
    <property type="entry name" value="IsoChor_synthase"/>
</dbReference>
<dbReference type="PANTHER" id="PTHR42839">
    <property type="entry name" value="ISOCHORISMATE SYNTHASE ENTC"/>
    <property type="match status" value="1"/>
</dbReference>
<gene>
    <name evidence="8" type="ORF">SAMN05216559_3215</name>
</gene>
<proteinExistence type="inferred from homology"/>
<keyword evidence="9" id="KW-1185">Reference proteome</keyword>
<comment type="catalytic activity">
    <reaction evidence="1">
        <text>chorismate = isochorismate</text>
        <dbReference type="Rhea" id="RHEA:18985"/>
        <dbReference type="ChEBI" id="CHEBI:29748"/>
        <dbReference type="ChEBI" id="CHEBI:29780"/>
        <dbReference type="EC" id="5.4.4.2"/>
    </reaction>
</comment>
<keyword evidence="4" id="KW-0413">Isomerase</keyword>
<dbReference type="InterPro" id="IPR015890">
    <property type="entry name" value="Chorismate_C"/>
</dbReference>
<feature type="compositionally biased region" description="Basic and acidic residues" evidence="6">
    <location>
        <begin position="173"/>
        <end position="182"/>
    </location>
</feature>
<evidence type="ECO:0000313" key="9">
    <source>
        <dbReference type="Proteomes" id="UP000199062"/>
    </source>
</evidence>
<feature type="region of interest" description="Disordered" evidence="6">
    <location>
        <begin position="161"/>
        <end position="182"/>
    </location>
</feature>
<dbReference type="EMBL" id="FOZK01000003">
    <property type="protein sequence ID" value="SFS07415.1"/>
    <property type="molecule type" value="Genomic_DNA"/>
</dbReference>
<dbReference type="GO" id="GO:0008909">
    <property type="term" value="F:isochorismate synthase activity"/>
    <property type="evidence" value="ECO:0007669"/>
    <property type="project" value="UniProtKB-EC"/>
</dbReference>
<dbReference type="UniPathway" id="UPA00035">
    <property type="reaction ID" value="UER00040"/>
</dbReference>
<dbReference type="STRING" id="767519.SAMN05216559_3215"/>
<dbReference type="Proteomes" id="UP000199062">
    <property type="component" value="Unassembled WGS sequence"/>
</dbReference>
<reference evidence="8 9" key="1">
    <citation type="submission" date="2016-10" db="EMBL/GenBank/DDBJ databases">
        <authorList>
            <person name="de Groot N.N."/>
        </authorList>
    </citation>
    <scope>NUCLEOTIDE SEQUENCE [LARGE SCALE GENOMIC DNA]</scope>
    <source>
        <strain evidence="8 9">CGMCC 1.10457</strain>
    </source>
</reference>
<dbReference type="EC" id="5.4.4.2" evidence="3"/>
<evidence type="ECO:0000259" key="7">
    <source>
        <dbReference type="Pfam" id="PF00425"/>
    </source>
</evidence>
<dbReference type="Pfam" id="PF00425">
    <property type="entry name" value="Chorismate_bind"/>
    <property type="match status" value="1"/>
</dbReference>
<dbReference type="Gene3D" id="3.60.120.10">
    <property type="entry name" value="Anthranilate synthase"/>
    <property type="match status" value="1"/>
</dbReference>
<evidence type="ECO:0000256" key="5">
    <source>
        <dbReference type="ARBA" id="ARBA00041564"/>
    </source>
</evidence>
<dbReference type="AlphaFoldDB" id="A0A1I6LVE5"/>
<organism evidence="8 9">
    <name type="scientific">Halomicrobium zhouii</name>
    <dbReference type="NCBI Taxonomy" id="767519"/>
    <lineage>
        <taxon>Archaea</taxon>
        <taxon>Methanobacteriati</taxon>
        <taxon>Methanobacteriota</taxon>
        <taxon>Stenosarchaea group</taxon>
        <taxon>Halobacteria</taxon>
        <taxon>Halobacteriales</taxon>
        <taxon>Haloarculaceae</taxon>
        <taxon>Halomicrobium</taxon>
    </lineage>
</organism>
<dbReference type="InterPro" id="IPR005801">
    <property type="entry name" value="ADC_synthase"/>
</dbReference>
<dbReference type="PANTHER" id="PTHR42839:SF2">
    <property type="entry name" value="ISOCHORISMATE SYNTHASE ENTC"/>
    <property type="match status" value="1"/>
</dbReference>
<evidence type="ECO:0000256" key="3">
    <source>
        <dbReference type="ARBA" id="ARBA00012824"/>
    </source>
</evidence>
<evidence type="ECO:0000256" key="1">
    <source>
        <dbReference type="ARBA" id="ARBA00000799"/>
    </source>
</evidence>
<dbReference type="OrthoDB" id="195185at2157"/>
<dbReference type="NCBIfam" id="TIGR00543">
    <property type="entry name" value="isochor_syn"/>
    <property type="match status" value="1"/>
</dbReference>